<proteinExistence type="predicted"/>
<reference evidence="1 2" key="1">
    <citation type="submission" date="2017-09" db="EMBL/GenBank/DDBJ databases">
        <title>Complete Genome Sequences of Two Strains of the Meat Spoilage Bacterium Brochothrix thermosphacta Isolated from Ground Chicken.</title>
        <authorList>
            <person name="Paoli G.C."/>
            <person name="Wijey C."/>
            <person name="Chen C.-Y."/>
            <person name="Nguyen L."/>
            <person name="Yan X."/>
            <person name="Irwin P.L."/>
        </authorList>
    </citation>
    <scope>NUCLEOTIDE SEQUENCE [LARGE SCALE GENOMIC DNA]</scope>
    <source>
        <strain evidence="1 2">BI</strain>
    </source>
</reference>
<protein>
    <submittedName>
        <fullName evidence="1">Uncharacterized protein</fullName>
    </submittedName>
</protein>
<evidence type="ECO:0000313" key="1">
    <source>
        <dbReference type="EMBL" id="ATF25422.1"/>
    </source>
</evidence>
<organism evidence="1 2">
    <name type="scientific">Brochothrix thermosphacta</name>
    <name type="common">Microbacterium thermosphactum</name>
    <dbReference type="NCBI Taxonomy" id="2756"/>
    <lineage>
        <taxon>Bacteria</taxon>
        <taxon>Bacillati</taxon>
        <taxon>Bacillota</taxon>
        <taxon>Bacilli</taxon>
        <taxon>Bacillales</taxon>
        <taxon>Listeriaceae</taxon>
        <taxon>Brochothrix</taxon>
    </lineage>
</organism>
<dbReference type="OrthoDB" id="6197054at2"/>
<dbReference type="KEGG" id="bths:CNY62_02875"/>
<dbReference type="RefSeq" id="WP_069126676.1">
    <property type="nucleotide sequence ID" value="NZ_CP023483.1"/>
</dbReference>
<evidence type="ECO:0000313" key="2">
    <source>
        <dbReference type="Proteomes" id="UP000243591"/>
    </source>
</evidence>
<gene>
    <name evidence="1" type="ORF">CNY62_02875</name>
</gene>
<dbReference type="EMBL" id="CP023483">
    <property type="protein sequence ID" value="ATF25422.1"/>
    <property type="molecule type" value="Genomic_DNA"/>
</dbReference>
<dbReference type="Proteomes" id="UP000243591">
    <property type="component" value="Chromosome"/>
</dbReference>
<name>A0A1D2LEE6_BROTH</name>
<sequence>MSHTTHSIAFSTDEPSRLLFPTWFQDFHIIALKSPVNWCSRKKVKGIESICYFGTLTYNPECCSNCGKISANFNIIKYGAKTARITLNRTGDHPTFLFLKKQRYSVNIVKPCFQHRQT</sequence>
<keyword evidence="2" id="KW-1185">Reference proteome</keyword>
<accession>A0A1D2LEE6</accession>
<dbReference type="AlphaFoldDB" id="A0A1D2LEE6"/>